<feature type="transmembrane region" description="Helical" evidence="2">
    <location>
        <begin position="42"/>
        <end position="63"/>
    </location>
</feature>
<dbReference type="RefSeq" id="WP_216960095.1">
    <property type="nucleotide sequence ID" value="NZ_JAHOPB010000001.1"/>
</dbReference>
<protein>
    <submittedName>
        <fullName evidence="3">Uncharacterized protein</fullName>
    </submittedName>
</protein>
<evidence type="ECO:0000256" key="2">
    <source>
        <dbReference type="SAM" id="Phobius"/>
    </source>
</evidence>
<name>A0ABS6IIQ0_9HYPH</name>
<evidence type="ECO:0000313" key="4">
    <source>
        <dbReference type="Proteomes" id="UP000727907"/>
    </source>
</evidence>
<keyword evidence="2" id="KW-0472">Membrane</keyword>
<reference evidence="3 4" key="1">
    <citation type="submission" date="2021-06" db="EMBL/GenBank/DDBJ databases">
        <authorList>
            <person name="Lee D.H."/>
        </authorList>
    </citation>
    <scope>NUCLEOTIDE SEQUENCE [LARGE SCALE GENOMIC DNA]</scope>
    <source>
        <strain evidence="3 4">MMS21-HV4-11</strain>
    </source>
</reference>
<dbReference type="Proteomes" id="UP000727907">
    <property type="component" value="Unassembled WGS sequence"/>
</dbReference>
<feature type="region of interest" description="Disordered" evidence="1">
    <location>
        <begin position="1"/>
        <end position="32"/>
    </location>
</feature>
<organism evidence="3 4">
    <name type="scientific">Reyranella humidisoli</name>
    <dbReference type="NCBI Taxonomy" id="2849149"/>
    <lineage>
        <taxon>Bacteria</taxon>
        <taxon>Pseudomonadati</taxon>
        <taxon>Pseudomonadota</taxon>
        <taxon>Alphaproteobacteria</taxon>
        <taxon>Hyphomicrobiales</taxon>
        <taxon>Reyranellaceae</taxon>
        <taxon>Reyranella</taxon>
    </lineage>
</organism>
<keyword evidence="2" id="KW-1133">Transmembrane helix</keyword>
<evidence type="ECO:0000256" key="1">
    <source>
        <dbReference type="SAM" id="MobiDB-lite"/>
    </source>
</evidence>
<keyword evidence="2" id="KW-0812">Transmembrane</keyword>
<feature type="transmembrane region" description="Helical" evidence="2">
    <location>
        <begin position="83"/>
        <end position="102"/>
    </location>
</feature>
<keyword evidence="4" id="KW-1185">Reference proteome</keyword>
<proteinExistence type="predicted"/>
<sequence length="107" mass="11524">MSPVRPGAAPPPAANSNITDPSGLGSPHRRQEGPVMRGVRHLWNAAISLMLGTMIGLLGYQFGAEAVAHLWPDRAMLADFVRALFWTLGIAASGVLFFSYYLDDTGR</sequence>
<gene>
    <name evidence="3" type="ORF">KQ910_11975</name>
</gene>
<comment type="caution">
    <text evidence="3">The sequence shown here is derived from an EMBL/GenBank/DDBJ whole genome shotgun (WGS) entry which is preliminary data.</text>
</comment>
<evidence type="ECO:0000313" key="3">
    <source>
        <dbReference type="EMBL" id="MBU8874482.1"/>
    </source>
</evidence>
<accession>A0ABS6IIQ0</accession>
<dbReference type="EMBL" id="JAHOPB010000001">
    <property type="protein sequence ID" value="MBU8874482.1"/>
    <property type="molecule type" value="Genomic_DNA"/>
</dbReference>